<reference evidence="1" key="1">
    <citation type="journal article" date="2020" name="Stud. Mycol.">
        <title>101 Dothideomycetes genomes: a test case for predicting lifestyles and emergence of pathogens.</title>
        <authorList>
            <person name="Haridas S."/>
            <person name="Albert R."/>
            <person name="Binder M."/>
            <person name="Bloem J."/>
            <person name="Labutti K."/>
            <person name="Salamov A."/>
            <person name="Andreopoulos B."/>
            <person name="Baker S."/>
            <person name="Barry K."/>
            <person name="Bills G."/>
            <person name="Bluhm B."/>
            <person name="Cannon C."/>
            <person name="Castanera R."/>
            <person name="Culley D."/>
            <person name="Daum C."/>
            <person name="Ezra D."/>
            <person name="Gonzalez J."/>
            <person name="Henrissat B."/>
            <person name="Kuo A."/>
            <person name="Liang C."/>
            <person name="Lipzen A."/>
            <person name="Lutzoni F."/>
            <person name="Magnuson J."/>
            <person name="Mondo S."/>
            <person name="Nolan M."/>
            <person name="Ohm R."/>
            <person name="Pangilinan J."/>
            <person name="Park H.-J."/>
            <person name="Ramirez L."/>
            <person name="Alfaro M."/>
            <person name="Sun H."/>
            <person name="Tritt A."/>
            <person name="Yoshinaga Y."/>
            <person name="Zwiers L.-H."/>
            <person name="Turgeon B."/>
            <person name="Goodwin S."/>
            <person name="Spatafora J."/>
            <person name="Crous P."/>
            <person name="Grigoriev I."/>
        </authorList>
    </citation>
    <scope>NUCLEOTIDE SEQUENCE</scope>
    <source>
        <strain evidence="1">HMLAC05119</strain>
    </source>
</reference>
<evidence type="ECO:0000313" key="1">
    <source>
        <dbReference type="EMBL" id="KAF1912675.1"/>
    </source>
</evidence>
<sequence length="98" mass="11357">MYKPPRPPRLSSCLHPSIQTTYQIPSTNHASQRTPRTRRAPQLHPGEIWIRQGLPRRPLQMRYVCRYSLAHAFLTLDLLTEGAQSIALILAMATRRLW</sequence>
<name>A0A6A5QAY8_AMPQU</name>
<dbReference type="Proteomes" id="UP000800096">
    <property type="component" value="Unassembled WGS sequence"/>
</dbReference>
<proteinExistence type="predicted"/>
<gene>
    <name evidence="1" type="ORF">BDU57DRAFT_523094</name>
</gene>
<evidence type="ECO:0000313" key="2">
    <source>
        <dbReference type="Proteomes" id="UP000800096"/>
    </source>
</evidence>
<accession>A0A6A5QAY8</accession>
<keyword evidence="2" id="KW-1185">Reference proteome</keyword>
<protein>
    <submittedName>
        <fullName evidence="1">Uncharacterized protein</fullName>
    </submittedName>
</protein>
<dbReference type="EMBL" id="ML979140">
    <property type="protein sequence ID" value="KAF1912675.1"/>
    <property type="molecule type" value="Genomic_DNA"/>
</dbReference>
<dbReference type="AlphaFoldDB" id="A0A6A5QAY8"/>
<organism evidence="1 2">
    <name type="scientific">Ampelomyces quisqualis</name>
    <name type="common">Powdery mildew agent</name>
    <dbReference type="NCBI Taxonomy" id="50730"/>
    <lineage>
        <taxon>Eukaryota</taxon>
        <taxon>Fungi</taxon>
        <taxon>Dikarya</taxon>
        <taxon>Ascomycota</taxon>
        <taxon>Pezizomycotina</taxon>
        <taxon>Dothideomycetes</taxon>
        <taxon>Pleosporomycetidae</taxon>
        <taxon>Pleosporales</taxon>
        <taxon>Pleosporineae</taxon>
        <taxon>Phaeosphaeriaceae</taxon>
        <taxon>Ampelomyces</taxon>
    </lineage>
</organism>